<protein>
    <submittedName>
        <fullName evidence="1">Uncharacterized protein</fullName>
    </submittedName>
</protein>
<keyword evidence="2" id="KW-1185">Reference proteome</keyword>
<dbReference type="Proteomes" id="UP000634136">
    <property type="component" value="Unassembled WGS sequence"/>
</dbReference>
<name>A0A834T1C4_9FABA</name>
<gene>
    <name evidence="1" type="ORF">G2W53_039445</name>
</gene>
<evidence type="ECO:0000313" key="1">
    <source>
        <dbReference type="EMBL" id="KAF7807284.1"/>
    </source>
</evidence>
<dbReference type="AlphaFoldDB" id="A0A834T1C4"/>
<sequence length="41" mass="4591">MAIYKGSEVARDLGIQRLQVESDAKTERVLHKNFCGTLVVD</sequence>
<accession>A0A834T1C4</accession>
<reference evidence="1" key="1">
    <citation type="submission" date="2020-09" db="EMBL/GenBank/DDBJ databases">
        <title>Genome-Enabled Discovery of Anthraquinone Biosynthesis in Senna tora.</title>
        <authorList>
            <person name="Kang S.-H."/>
            <person name="Pandey R.P."/>
            <person name="Lee C.-M."/>
            <person name="Sim J.-S."/>
            <person name="Jeong J.-T."/>
            <person name="Choi B.-S."/>
            <person name="Jung M."/>
            <person name="Ginzburg D."/>
            <person name="Zhao K."/>
            <person name="Won S.Y."/>
            <person name="Oh T.-J."/>
            <person name="Yu Y."/>
            <person name="Kim N.-H."/>
            <person name="Lee O.R."/>
            <person name="Lee T.-H."/>
            <person name="Bashyal P."/>
            <person name="Kim T.-S."/>
            <person name="Lee W.-H."/>
            <person name="Kawkins C."/>
            <person name="Kim C.-K."/>
            <person name="Kim J.S."/>
            <person name="Ahn B.O."/>
            <person name="Rhee S.Y."/>
            <person name="Sohng J.K."/>
        </authorList>
    </citation>
    <scope>NUCLEOTIDE SEQUENCE</scope>
    <source>
        <tissue evidence="1">Leaf</tissue>
    </source>
</reference>
<organism evidence="1 2">
    <name type="scientific">Senna tora</name>
    <dbReference type="NCBI Taxonomy" id="362788"/>
    <lineage>
        <taxon>Eukaryota</taxon>
        <taxon>Viridiplantae</taxon>
        <taxon>Streptophyta</taxon>
        <taxon>Embryophyta</taxon>
        <taxon>Tracheophyta</taxon>
        <taxon>Spermatophyta</taxon>
        <taxon>Magnoliopsida</taxon>
        <taxon>eudicotyledons</taxon>
        <taxon>Gunneridae</taxon>
        <taxon>Pentapetalae</taxon>
        <taxon>rosids</taxon>
        <taxon>fabids</taxon>
        <taxon>Fabales</taxon>
        <taxon>Fabaceae</taxon>
        <taxon>Caesalpinioideae</taxon>
        <taxon>Cassia clade</taxon>
        <taxon>Senna</taxon>
    </lineage>
</organism>
<comment type="caution">
    <text evidence="1">The sequence shown here is derived from an EMBL/GenBank/DDBJ whole genome shotgun (WGS) entry which is preliminary data.</text>
</comment>
<evidence type="ECO:0000313" key="2">
    <source>
        <dbReference type="Proteomes" id="UP000634136"/>
    </source>
</evidence>
<dbReference type="EMBL" id="JAAIUW010000012">
    <property type="protein sequence ID" value="KAF7807284.1"/>
    <property type="molecule type" value="Genomic_DNA"/>
</dbReference>
<proteinExistence type="predicted"/>